<dbReference type="RefSeq" id="WP_180917663.1">
    <property type="nucleotide sequence ID" value="NZ_CP059165.1"/>
</dbReference>
<name>A0A7D6I7S6_9MYCO</name>
<dbReference type="Proteomes" id="UP000510682">
    <property type="component" value="Chromosome"/>
</dbReference>
<reference evidence="1" key="2">
    <citation type="submission" date="2020-07" db="EMBL/GenBank/DDBJ databases">
        <authorList>
            <person name="Yu X."/>
        </authorList>
    </citation>
    <scope>NUCLEOTIDE SEQUENCE [LARGE SCALE GENOMIC DNA]</scope>
    <source>
        <strain evidence="1">24T</strain>
    </source>
</reference>
<reference evidence="1" key="1">
    <citation type="submission" date="2020-07" db="EMBL/GenBank/DDBJ databases">
        <title>Description of Mycobacterium gordonae subsp. intergordonae subsp.nov. and Mycobacterium gordonae subsp. gordonae subsp. nov.</title>
        <authorList>
            <person name="Huang H."/>
        </authorList>
    </citation>
    <scope>NUCLEOTIDE SEQUENCE [LARGE SCALE GENOMIC DNA]</scope>
    <source>
        <strain evidence="1">24T</strain>
    </source>
</reference>
<dbReference type="KEGG" id="mgor:H0P51_09430"/>
<dbReference type="AlphaFoldDB" id="A0A7D6I7S6"/>
<evidence type="ECO:0000313" key="1">
    <source>
        <dbReference type="EMBL" id="QLL09078.1"/>
    </source>
</evidence>
<keyword evidence="2" id="KW-1185">Reference proteome</keyword>
<proteinExistence type="predicted"/>
<sequence length="209" mass="22372">MPSHAATVHVRAAITSALAGPPRVVMVEVPNDGWYVQTVFAGLRRNVPVYVHDAETTSSAASAEPGSPPPFGRYQGLVHPGYPFIAVLVTNGIGTVQSTCLDENLFAYYADIDTSDEVAERVQQLIGRLAFLEPDAAVDENRLAPGAGVVIPVVVGRPPIVYRLNPGPASENDGPHAVIRHRTFVVPRADGEAVRALRQLGFAPWRPPN</sequence>
<organism evidence="1 2">
    <name type="scientific">Mycobacterium vicinigordonae</name>
    <dbReference type="NCBI Taxonomy" id="1719132"/>
    <lineage>
        <taxon>Bacteria</taxon>
        <taxon>Bacillati</taxon>
        <taxon>Actinomycetota</taxon>
        <taxon>Actinomycetes</taxon>
        <taxon>Mycobacteriales</taxon>
        <taxon>Mycobacteriaceae</taxon>
        <taxon>Mycobacterium</taxon>
    </lineage>
</organism>
<gene>
    <name evidence="1" type="ORF">H0P51_09430</name>
</gene>
<protein>
    <submittedName>
        <fullName evidence="1">Uncharacterized protein</fullName>
    </submittedName>
</protein>
<accession>A0A7D6I7S6</accession>
<evidence type="ECO:0000313" key="2">
    <source>
        <dbReference type="Proteomes" id="UP000510682"/>
    </source>
</evidence>
<dbReference type="EMBL" id="CP059165">
    <property type="protein sequence ID" value="QLL09078.1"/>
    <property type="molecule type" value="Genomic_DNA"/>
</dbReference>